<sequence length="86" mass="9448">MQIDREQLMRRKLPPGYARVVMPLVLSILMSGVVSAVATASNIGPGASFTAAWPNAWVASWMVAFPTLLVVLPLVRRERNEWPTAS</sequence>
<name>A0ABY8TEF9_9HYPH</name>
<dbReference type="Pfam" id="PF11391">
    <property type="entry name" value="DUF2798"/>
    <property type="match status" value="1"/>
</dbReference>
<gene>
    <name evidence="2" type="ORF">PZL22_005821</name>
</gene>
<evidence type="ECO:0000256" key="1">
    <source>
        <dbReference type="SAM" id="Phobius"/>
    </source>
</evidence>
<evidence type="ECO:0000313" key="3">
    <source>
        <dbReference type="Proteomes" id="UP001233264"/>
    </source>
</evidence>
<organism evidence="2 3">
    <name type="scientific">Sinorhizobium kummerowiae</name>
    <dbReference type="NCBI Taxonomy" id="158892"/>
    <lineage>
        <taxon>Bacteria</taxon>
        <taxon>Pseudomonadati</taxon>
        <taxon>Pseudomonadota</taxon>
        <taxon>Alphaproteobacteria</taxon>
        <taxon>Hyphomicrobiales</taxon>
        <taxon>Rhizobiaceae</taxon>
        <taxon>Sinorhizobium/Ensifer group</taxon>
        <taxon>Sinorhizobium</taxon>
    </lineage>
</organism>
<reference evidence="2 3" key="1">
    <citation type="submission" date="2023-03" db="EMBL/GenBank/DDBJ databases">
        <authorList>
            <person name="Menendez E."/>
            <person name="Kaur S."/>
            <person name="Flores-Felix J.D."/>
            <person name="diCenzo G.C."/>
            <person name="Peix A."/>
            <person name="Velazquez E."/>
        </authorList>
    </citation>
    <scope>NUCLEOTIDE SEQUENCE [LARGE SCALE GENOMIC DNA]</scope>
    <source>
        <strain evidence="2 3">CCBAU 71714</strain>
        <plasmid evidence="2 3">pSkuCCBAU71714a</plasmid>
    </source>
</reference>
<dbReference type="Proteomes" id="UP001233264">
    <property type="component" value="Plasmid pSkuCCBAU71714a"/>
</dbReference>
<protein>
    <submittedName>
        <fullName evidence="2">DUF2798 domain-containing protein</fullName>
    </submittedName>
</protein>
<keyword evidence="3" id="KW-1185">Reference proteome</keyword>
<dbReference type="InterPro" id="IPR021529">
    <property type="entry name" value="DUF2798"/>
</dbReference>
<feature type="transmembrane region" description="Helical" evidence="1">
    <location>
        <begin position="56"/>
        <end position="75"/>
    </location>
</feature>
<keyword evidence="1" id="KW-1133">Transmembrane helix</keyword>
<evidence type="ECO:0000313" key="2">
    <source>
        <dbReference type="EMBL" id="WHS95694.1"/>
    </source>
</evidence>
<keyword evidence="1" id="KW-0812">Transmembrane</keyword>
<proteinExistence type="predicted"/>
<dbReference type="EMBL" id="CP120366">
    <property type="protein sequence ID" value="WHS95694.1"/>
    <property type="molecule type" value="Genomic_DNA"/>
</dbReference>
<keyword evidence="2" id="KW-0614">Plasmid</keyword>
<keyword evidence="1" id="KW-0472">Membrane</keyword>
<accession>A0ABY8TEF9</accession>
<dbReference type="RefSeq" id="WP_127668384.1">
    <property type="nucleotide sequence ID" value="NZ_CP120366.1"/>
</dbReference>
<feature type="transmembrane region" description="Helical" evidence="1">
    <location>
        <begin position="20"/>
        <end position="44"/>
    </location>
</feature>
<geneLocation type="plasmid" evidence="2 3">
    <name>pSkuCCBAU71714a</name>
</geneLocation>